<accession>A0A8J4GXK8</accession>
<dbReference type="EMBL" id="BNCQ01000070">
    <property type="protein sequence ID" value="GIM15905.1"/>
    <property type="molecule type" value="Genomic_DNA"/>
</dbReference>
<dbReference type="Proteomes" id="UP000722791">
    <property type="component" value="Unassembled WGS sequence"/>
</dbReference>
<gene>
    <name evidence="1" type="ORF">Vretimale_18635</name>
</gene>
<evidence type="ECO:0000313" key="2">
    <source>
        <dbReference type="Proteomes" id="UP000722791"/>
    </source>
</evidence>
<sequence length="154" mass="16962">MGIFNVDASLLLCGVDKSTHWGSPHFLKSFYKHSHASQTVQLPGQPTLGLLTGDISELAKGKEVYVLDANSKLAISLVVKYLHSSPSAGQDPVLLFDPPIMQTPTYSWLAKGSFTWKLSICQALSAGYRLYKMVAPHPPEVYIISMKEENHGHH</sequence>
<name>A0A8J4GXK8_9CHLO</name>
<organism evidence="1 2">
    <name type="scientific">Volvox reticuliferus</name>
    <dbReference type="NCBI Taxonomy" id="1737510"/>
    <lineage>
        <taxon>Eukaryota</taxon>
        <taxon>Viridiplantae</taxon>
        <taxon>Chlorophyta</taxon>
        <taxon>core chlorophytes</taxon>
        <taxon>Chlorophyceae</taxon>
        <taxon>CS clade</taxon>
        <taxon>Chlamydomonadales</taxon>
        <taxon>Volvocaceae</taxon>
        <taxon>Volvox</taxon>
    </lineage>
</organism>
<reference evidence="1" key="1">
    <citation type="journal article" date="2021" name="Proc. Natl. Acad. Sci. U.S.A.">
        <title>Three genomes in the algal genus Volvox reveal the fate of a haploid sex-determining region after a transition to homothallism.</title>
        <authorList>
            <person name="Yamamoto K."/>
            <person name="Hamaji T."/>
            <person name="Kawai-Toyooka H."/>
            <person name="Matsuzaki R."/>
            <person name="Takahashi F."/>
            <person name="Nishimura Y."/>
            <person name="Kawachi M."/>
            <person name="Noguchi H."/>
            <person name="Minakuchi Y."/>
            <person name="Umen J.G."/>
            <person name="Toyoda A."/>
            <person name="Nozaki H."/>
        </authorList>
    </citation>
    <scope>NUCLEOTIDE SEQUENCE</scope>
    <source>
        <strain evidence="1">NIES-3785</strain>
    </source>
</reference>
<evidence type="ECO:0000313" key="1">
    <source>
        <dbReference type="EMBL" id="GIM15905.1"/>
    </source>
</evidence>
<comment type="caution">
    <text evidence="1">The sequence shown here is derived from an EMBL/GenBank/DDBJ whole genome shotgun (WGS) entry which is preliminary data.</text>
</comment>
<proteinExistence type="predicted"/>
<dbReference type="AlphaFoldDB" id="A0A8J4GXK8"/>
<protein>
    <submittedName>
        <fullName evidence="1">Uncharacterized protein</fullName>
    </submittedName>
</protein>